<dbReference type="AlphaFoldDB" id="A0A699KIY6"/>
<dbReference type="PROSITE" id="PS50965">
    <property type="entry name" value="NERD"/>
    <property type="match status" value="1"/>
</dbReference>
<accession>A0A699KIY6</accession>
<gene>
    <name evidence="2" type="ORF">Tci_669239</name>
</gene>
<evidence type="ECO:0000259" key="1">
    <source>
        <dbReference type="PROSITE" id="PS50965"/>
    </source>
</evidence>
<name>A0A699KIY6_TANCI</name>
<feature type="non-terminal residue" evidence="2">
    <location>
        <position position="21"/>
    </location>
</feature>
<sequence>MEIDATIVEETLVLNIDESDW</sequence>
<dbReference type="InterPro" id="IPR011528">
    <property type="entry name" value="NERD"/>
</dbReference>
<protein>
    <recommendedName>
        <fullName evidence="1">NERD domain-containing protein</fullName>
    </recommendedName>
</protein>
<evidence type="ECO:0000313" key="2">
    <source>
        <dbReference type="EMBL" id="GFA97267.1"/>
    </source>
</evidence>
<comment type="caution">
    <text evidence="2">The sequence shown here is derived from an EMBL/GenBank/DDBJ whole genome shotgun (WGS) entry which is preliminary data.</text>
</comment>
<feature type="domain" description="NERD" evidence="1">
    <location>
        <begin position="1"/>
        <end position="21"/>
    </location>
</feature>
<reference evidence="2" key="1">
    <citation type="journal article" date="2019" name="Sci. Rep.">
        <title>Draft genome of Tanacetum cinerariifolium, the natural source of mosquito coil.</title>
        <authorList>
            <person name="Yamashiro T."/>
            <person name="Shiraishi A."/>
            <person name="Satake H."/>
            <person name="Nakayama K."/>
        </authorList>
    </citation>
    <scope>NUCLEOTIDE SEQUENCE</scope>
</reference>
<proteinExistence type="predicted"/>
<organism evidence="2">
    <name type="scientific">Tanacetum cinerariifolium</name>
    <name type="common">Dalmatian daisy</name>
    <name type="synonym">Chrysanthemum cinerariifolium</name>
    <dbReference type="NCBI Taxonomy" id="118510"/>
    <lineage>
        <taxon>Eukaryota</taxon>
        <taxon>Viridiplantae</taxon>
        <taxon>Streptophyta</taxon>
        <taxon>Embryophyta</taxon>
        <taxon>Tracheophyta</taxon>
        <taxon>Spermatophyta</taxon>
        <taxon>Magnoliopsida</taxon>
        <taxon>eudicotyledons</taxon>
        <taxon>Gunneridae</taxon>
        <taxon>Pentapetalae</taxon>
        <taxon>asterids</taxon>
        <taxon>campanulids</taxon>
        <taxon>Asterales</taxon>
        <taxon>Asteraceae</taxon>
        <taxon>Asteroideae</taxon>
        <taxon>Anthemideae</taxon>
        <taxon>Anthemidinae</taxon>
        <taxon>Tanacetum</taxon>
    </lineage>
</organism>
<dbReference type="EMBL" id="BKCJ010525066">
    <property type="protein sequence ID" value="GFA97267.1"/>
    <property type="molecule type" value="Genomic_DNA"/>
</dbReference>